<feature type="transmembrane region" description="Helical" evidence="1">
    <location>
        <begin position="6"/>
        <end position="24"/>
    </location>
</feature>
<gene>
    <name evidence="2" type="ORF">S01H1_58484</name>
</gene>
<keyword evidence="1" id="KW-0812">Transmembrane</keyword>
<evidence type="ECO:0000313" key="2">
    <source>
        <dbReference type="EMBL" id="GAG19968.1"/>
    </source>
</evidence>
<protein>
    <submittedName>
        <fullName evidence="2">Uncharacterized protein</fullName>
    </submittedName>
</protein>
<proteinExistence type="predicted"/>
<accession>X0W5V6</accession>
<sequence length="145" mass="15899">MNKRTWIWGGLGVIVVAIVVIVFWPAPDPLAGAETVAVRVGDEPAPSGNVDFESELRIVLGDRDIQIVSDEATADVVLSLTDLRVNLGDIEISLTEGRLSGRANAECILTDVRTGVVHTMDFNLRIENGTVSAELVPRKFWQFWK</sequence>
<keyword evidence="1" id="KW-0472">Membrane</keyword>
<dbReference type="EMBL" id="BARS01038206">
    <property type="protein sequence ID" value="GAG19968.1"/>
    <property type="molecule type" value="Genomic_DNA"/>
</dbReference>
<name>X0W5V6_9ZZZZ</name>
<reference evidence="2" key="1">
    <citation type="journal article" date="2014" name="Front. Microbiol.">
        <title>High frequency of phylogenetically diverse reductive dehalogenase-homologous genes in deep subseafloor sedimentary metagenomes.</title>
        <authorList>
            <person name="Kawai M."/>
            <person name="Futagami T."/>
            <person name="Toyoda A."/>
            <person name="Takaki Y."/>
            <person name="Nishi S."/>
            <person name="Hori S."/>
            <person name="Arai W."/>
            <person name="Tsubouchi T."/>
            <person name="Morono Y."/>
            <person name="Uchiyama I."/>
            <person name="Ito T."/>
            <person name="Fujiyama A."/>
            <person name="Inagaki F."/>
            <person name="Takami H."/>
        </authorList>
    </citation>
    <scope>NUCLEOTIDE SEQUENCE</scope>
    <source>
        <strain evidence="2">Expedition CK06-06</strain>
    </source>
</reference>
<evidence type="ECO:0000256" key="1">
    <source>
        <dbReference type="SAM" id="Phobius"/>
    </source>
</evidence>
<dbReference type="AlphaFoldDB" id="X0W5V6"/>
<comment type="caution">
    <text evidence="2">The sequence shown here is derived from an EMBL/GenBank/DDBJ whole genome shotgun (WGS) entry which is preliminary data.</text>
</comment>
<keyword evidence="1" id="KW-1133">Transmembrane helix</keyword>
<organism evidence="2">
    <name type="scientific">marine sediment metagenome</name>
    <dbReference type="NCBI Taxonomy" id="412755"/>
    <lineage>
        <taxon>unclassified sequences</taxon>
        <taxon>metagenomes</taxon>
        <taxon>ecological metagenomes</taxon>
    </lineage>
</organism>